<accession>A0A4Y2GXV6</accession>
<evidence type="ECO:0000313" key="1">
    <source>
        <dbReference type="EMBL" id="GBM57997.1"/>
    </source>
</evidence>
<sequence length="236" mass="26697">MTFIDQQAGIHRRISAFARSEELTFTGEYRHSSIGEIDIHRRISAFIDQEELTFAGRWGSPGGEYRHSSDQDKLAFAGISAFIDPESEAFTRISAIHQSDKPGHHRRRISAFIDRRGDIHRVSTFIDQRIDVTGGNIDIQRLEAALTRDRRPLKAVIIEIWRVPARAIPSKITAAYRACCMLKSMHKWPNTLPLVWRIGSLEGASSGVVLIIQPQFKTTWTSQRASLISYKLGVNT</sequence>
<dbReference type="EMBL" id="BGPR01001617">
    <property type="protein sequence ID" value="GBM57997.1"/>
    <property type="molecule type" value="Genomic_DNA"/>
</dbReference>
<keyword evidence="2" id="KW-1185">Reference proteome</keyword>
<organism evidence="1 2">
    <name type="scientific">Araneus ventricosus</name>
    <name type="common">Orbweaver spider</name>
    <name type="synonym">Epeira ventricosa</name>
    <dbReference type="NCBI Taxonomy" id="182803"/>
    <lineage>
        <taxon>Eukaryota</taxon>
        <taxon>Metazoa</taxon>
        <taxon>Ecdysozoa</taxon>
        <taxon>Arthropoda</taxon>
        <taxon>Chelicerata</taxon>
        <taxon>Arachnida</taxon>
        <taxon>Araneae</taxon>
        <taxon>Araneomorphae</taxon>
        <taxon>Entelegynae</taxon>
        <taxon>Araneoidea</taxon>
        <taxon>Araneidae</taxon>
        <taxon>Araneus</taxon>
    </lineage>
</organism>
<protein>
    <submittedName>
        <fullName evidence="1">Uncharacterized protein</fullName>
    </submittedName>
</protein>
<comment type="caution">
    <text evidence="1">The sequence shown here is derived from an EMBL/GenBank/DDBJ whole genome shotgun (WGS) entry which is preliminary data.</text>
</comment>
<gene>
    <name evidence="1" type="ORF">AVEN_162175_1</name>
</gene>
<dbReference type="AlphaFoldDB" id="A0A4Y2GXV6"/>
<proteinExistence type="predicted"/>
<evidence type="ECO:0000313" key="2">
    <source>
        <dbReference type="Proteomes" id="UP000499080"/>
    </source>
</evidence>
<dbReference type="Proteomes" id="UP000499080">
    <property type="component" value="Unassembled WGS sequence"/>
</dbReference>
<name>A0A4Y2GXV6_ARAVE</name>
<reference evidence="1 2" key="1">
    <citation type="journal article" date="2019" name="Sci. Rep.">
        <title>Orb-weaving spider Araneus ventricosus genome elucidates the spidroin gene catalogue.</title>
        <authorList>
            <person name="Kono N."/>
            <person name="Nakamura H."/>
            <person name="Ohtoshi R."/>
            <person name="Moran D.A.P."/>
            <person name="Shinohara A."/>
            <person name="Yoshida Y."/>
            <person name="Fujiwara M."/>
            <person name="Mori M."/>
            <person name="Tomita M."/>
            <person name="Arakawa K."/>
        </authorList>
    </citation>
    <scope>NUCLEOTIDE SEQUENCE [LARGE SCALE GENOMIC DNA]</scope>
</reference>